<dbReference type="CDD" id="cd06583">
    <property type="entry name" value="PGRP"/>
    <property type="match status" value="1"/>
</dbReference>
<dbReference type="STRING" id="1884432.SAMN05518683_10380"/>
<evidence type="ECO:0000259" key="8">
    <source>
        <dbReference type="SMART" id="SM00644"/>
    </source>
</evidence>
<dbReference type="InterPro" id="IPR002502">
    <property type="entry name" value="Amidase_domain"/>
</dbReference>
<gene>
    <name evidence="9" type="ORF">SAMN05518683_10380</name>
</gene>
<evidence type="ECO:0000256" key="2">
    <source>
        <dbReference type="ARBA" id="ARBA00007553"/>
    </source>
</evidence>
<dbReference type="EC" id="3.5.1.28" evidence="3"/>
<evidence type="ECO:0000256" key="7">
    <source>
        <dbReference type="ARBA" id="ARBA00032390"/>
    </source>
</evidence>
<dbReference type="Proteomes" id="UP000198892">
    <property type="component" value="Unassembled WGS sequence"/>
</dbReference>
<keyword evidence="10" id="KW-1185">Reference proteome</keyword>
<evidence type="ECO:0000256" key="1">
    <source>
        <dbReference type="ARBA" id="ARBA00001561"/>
    </source>
</evidence>
<dbReference type="SMART" id="SM00644">
    <property type="entry name" value="Ami_2"/>
    <property type="match status" value="1"/>
</dbReference>
<evidence type="ECO:0000256" key="3">
    <source>
        <dbReference type="ARBA" id="ARBA00011901"/>
    </source>
</evidence>
<dbReference type="Pfam" id="PF01510">
    <property type="entry name" value="Amidase_2"/>
    <property type="match status" value="1"/>
</dbReference>
<protein>
    <recommendedName>
        <fullName evidence="3">N-acetylmuramoyl-L-alanine amidase</fullName>
        <ecNumber evidence="3">3.5.1.28</ecNumber>
    </recommendedName>
    <alternativeName>
        <fullName evidence="7">Autolysin</fullName>
    </alternativeName>
    <alternativeName>
        <fullName evidence="6">Cell wall hydrolase</fullName>
    </alternativeName>
</protein>
<name>A0A1I5NCM7_9BACI</name>
<evidence type="ECO:0000256" key="4">
    <source>
        <dbReference type="ARBA" id="ARBA00022801"/>
    </source>
</evidence>
<dbReference type="OrthoDB" id="9794294at2"/>
<dbReference type="GO" id="GO:0009254">
    <property type="term" value="P:peptidoglycan turnover"/>
    <property type="evidence" value="ECO:0007669"/>
    <property type="project" value="TreeGrafter"/>
</dbReference>
<accession>A0A1I5NCM7</accession>
<dbReference type="PANTHER" id="PTHR30417:SF1">
    <property type="entry name" value="N-ACETYLMURAMOYL-L-ALANINE AMIDASE AMID"/>
    <property type="match status" value="1"/>
</dbReference>
<dbReference type="Gene3D" id="3.40.80.10">
    <property type="entry name" value="Peptidoglycan recognition protein-like"/>
    <property type="match status" value="1"/>
</dbReference>
<dbReference type="EMBL" id="FOXD01000003">
    <property type="protein sequence ID" value="SFP19440.1"/>
    <property type="molecule type" value="Genomic_DNA"/>
</dbReference>
<dbReference type="InterPro" id="IPR036366">
    <property type="entry name" value="PGBDSf"/>
</dbReference>
<dbReference type="Pfam" id="PF01471">
    <property type="entry name" value="PG_binding_1"/>
    <property type="match status" value="1"/>
</dbReference>
<keyword evidence="4" id="KW-0378">Hydrolase</keyword>
<dbReference type="InterPro" id="IPR051206">
    <property type="entry name" value="NAMLAA_amidase_2"/>
</dbReference>
<dbReference type="GO" id="GO:0071555">
    <property type="term" value="P:cell wall organization"/>
    <property type="evidence" value="ECO:0007669"/>
    <property type="project" value="UniProtKB-KW"/>
</dbReference>
<dbReference type="AlphaFoldDB" id="A0A1I5NCM7"/>
<comment type="catalytic activity">
    <reaction evidence="1">
        <text>Hydrolyzes the link between N-acetylmuramoyl residues and L-amino acid residues in certain cell-wall glycopeptides.</text>
        <dbReference type="EC" id="3.5.1.28"/>
    </reaction>
</comment>
<evidence type="ECO:0000256" key="6">
    <source>
        <dbReference type="ARBA" id="ARBA00030881"/>
    </source>
</evidence>
<comment type="similarity">
    <text evidence="2">Belongs to the N-acetylmuramoyl-L-alanine amidase 2 family.</text>
</comment>
<evidence type="ECO:0000256" key="5">
    <source>
        <dbReference type="ARBA" id="ARBA00023316"/>
    </source>
</evidence>
<dbReference type="GO" id="GO:0009253">
    <property type="term" value="P:peptidoglycan catabolic process"/>
    <property type="evidence" value="ECO:0007669"/>
    <property type="project" value="InterPro"/>
</dbReference>
<dbReference type="PANTHER" id="PTHR30417">
    <property type="entry name" value="N-ACETYLMURAMOYL-L-ALANINE AMIDASE AMID"/>
    <property type="match status" value="1"/>
</dbReference>
<dbReference type="SUPFAM" id="SSF55846">
    <property type="entry name" value="N-acetylmuramoyl-L-alanine amidase-like"/>
    <property type="match status" value="1"/>
</dbReference>
<sequence>MKYDITKKYIRHGNARPGHKLTGPIFGVAHDTGNPGSTAHGNRNYFDSQQPSASAQVFIDDKYILEIIPLEEKAYHVIYDVKTDNRRYGHNANDAAIGVELCYGGGIDFNEAYKRYVWYFAYLCDRYGWDPEKDITGHSKLDPDRKTDPENALNQNGVSFRQFINDVKREMDAKGIASATDDNLLEKGDAGSDVKKLQEDLMTVGEKLPRFGADGDYGTETVEAVKAFQSRYNLTVDGVAGPETTDKLKQILKKGDEIMKPTGVLNGTFGDYLKNAADRGIIEQSTVQEYEDGEMTQSNAIALVALIESATPGTEVAEVHQPAWEKAQEEGVFNGERPNEPITRVETATVLKRTGAFE</sequence>
<dbReference type="GO" id="GO:0008745">
    <property type="term" value="F:N-acetylmuramoyl-L-alanine amidase activity"/>
    <property type="evidence" value="ECO:0007669"/>
    <property type="project" value="UniProtKB-EC"/>
</dbReference>
<proteinExistence type="inferred from homology"/>
<dbReference type="InterPro" id="IPR036365">
    <property type="entry name" value="PGBD-like_sf"/>
</dbReference>
<keyword evidence="5" id="KW-0961">Cell wall biogenesis/degradation</keyword>
<dbReference type="Gene3D" id="1.10.101.10">
    <property type="entry name" value="PGBD-like superfamily/PGBD"/>
    <property type="match status" value="1"/>
</dbReference>
<dbReference type="SUPFAM" id="SSF47090">
    <property type="entry name" value="PGBD-like"/>
    <property type="match status" value="1"/>
</dbReference>
<dbReference type="InterPro" id="IPR036505">
    <property type="entry name" value="Amidase/PGRP_sf"/>
</dbReference>
<organism evidence="9 10">
    <name type="scientific">Salibacterium halotolerans</name>
    <dbReference type="NCBI Taxonomy" id="1884432"/>
    <lineage>
        <taxon>Bacteria</taxon>
        <taxon>Bacillati</taxon>
        <taxon>Bacillota</taxon>
        <taxon>Bacilli</taxon>
        <taxon>Bacillales</taxon>
        <taxon>Bacillaceae</taxon>
    </lineage>
</organism>
<reference evidence="10" key="1">
    <citation type="submission" date="2016-10" db="EMBL/GenBank/DDBJ databases">
        <authorList>
            <person name="Varghese N."/>
            <person name="Submissions S."/>
        </authorList>
    </citation>
    <scope>NUCLEOTIDE SEQUENCE [LARGE SCALE GENOMIC DNA]</scope>
    <source>
        <strain evidence="10">S7</strain>
    </source>
</reference>
<evidence type="ECO:0000313" key="9">
    <source>
        <dbReference type="EMBL" id="SFP19440.1"/>
    </source>
</evidence>
<dbReference type="InterPro" id="IPR002477">
    <property type="entry name" value="Peptidoglycan-bd-like"/>
</dbReference>
<evidence type="ECO:0000313" key="10">
    <source>
        <dbReference type="Proteomes" id="UP000198892"/>
    </source>
</evidence>
<feature type="domain" description="N-acetylmuramoyl-L-alanine amidase" evidence="8">
    <location>
        <begin position="14"/>
        <end position="150"/>
    </location>
</feature>